<proteinExistence type="predicted"/>
<comment type="caution">
    <text evidence="3">The sequence shown here is derived from an EMBL/GenBank/DDBJ whole genome shotgun (WGS) entry which is preliminary data.</text>
</comment>
<dbReference type="InterPro" id="IPR036582">
    <property type="entry name" value="Mao_N_sf"/>
</dbReference>
<accession>A0A926FF76</accession>
<dbReference type="InterPro" id="IPR012854">
    <property type="entry name" value="Cu_amine_oxidase-like_N"/>
</dbReference>
<dbReference type="SUPFAM" id="SSF55383">
    <property type="entry name" value="Copper amine oxidase, domain N"/>
    <property type="match status" value="1"/>
</dbReference>
<reference evidence="3" key="1">
    <citation type="submission" date="2020-08" db="EMBL/GenBank/DDBJ databases">
        <title>Genome public.</title>
        <authorList>
            <person name="Liu C."/>
            <person name="Sun Q."/>
        </authorList>
    </citation>
    <scope>NUCLEOTIDE SEQUENCE</scope>
    <source>
        <strain evidence="3">NSJ-50</strain>
    </source>
</reference>
<feature type="chain" id="PRO_5037634433" description="Copper amine oxidase-like N-terminal domain-containing protein" evidence="1">
    <location>
        <begin position="24"/>
        <end position="844"/>
    </location>
</feature>
<dbReference type="RefSeq" id="WP_262432640.1">
    <property type="nucleotide sequence ID" value="NZ_JACRTE010000023.1"/>
</dbReference>
<gene>
    <name evidence="3" type="ORF">H8706_10815</name>
</gene>
<sequence>MKKLFISILMSISICAVSSAVYARIEPCALEFKPYGGGTFIYENNIESVTRDDLSDTSNPDPTYIMKNKSLKTGKYSVFITNLNFTGVKDENGEIIENGFSVEVDGLFETNSSAVVKITALGFEMPDVKTLYSRANKQKYEDSWSCLNAWSDYLQTPIYQVGSYKRYEPIEFSPVQFGVNSDKKVWISEFIKNYSAVPYLKPVNILMDFEVVSGSVDFDIAALKSNGILKDRSHHDYNAKDGNFKRERQYKGIAQTLPKVCANLSFSVNKSDKDGDFLPVTVYNQYNTAGKLTDKWVTNLNPQNDKWSRDICAESDMLKIKYLDESKLDFYGESVPDGVKTPWWFFDVFHTDTINPSQEKVKQNENKFIPNRNVSRYEDNLLEACNLGNYGVKVNYKVSVKNNCDYDRYVYYNLETGSNNIVMLYDENMNRVNNYALSKGNKADGTLDTMACVKLEKGKTTVFYLDVILPANNNGGMLNSFVLKDAPIDITFDERAFEVAQKGMKTDGKSFLVWNNSCLYKSDNFSDYTEIPLSDEAKKIFGTEGANFDIVKGDNGYIAKWGAYDGAPSYFESVLKFYNKVYIFDDNFNLVSEKTFDAYPTEIGFASGKYYVCAGKNYYTENAKDWFELSTVNIPSNNGKFDVASTKYGYFFMSADKMPFMKIDYDGEFPKYIESFDGVFYYTDFDTLYLSDNGIYFEKFNPGYDIITLDKIGDEILVNNRERIKIPTFEKLPVIALNNEIMGFSHKPVLKDGEYFISARKILEKCDCDVIYNEETGEITVKKVFLTASAKIGDTKCTKNGTDYEIGAPFVSEGEIYLPIEFFEKIMDFKCEKNEDINFIRFVS</sequence>
<keyword evidence="1" id="KW-0732">Signal</keyword>
<evidence type="ECO:0000313" key="4">
    <source>
        <dbReference type="Proteomes" id="UP000647416"/>
    </source>
</evidence>
<dbReference type="Gene3D" id="3.30.457.10">
    <property type="entry name" value="Copper amine oxidase-like, N-terminal domain"/>
    <property type="match status" value="1"/>
</dbReference>
<dbReference type="EMBL" id="JACRTE010000023">
    <property type="protein sequence ID" value="MBC8597349.1"/>
    <property type="molecule type" value="Genomic_DNA"/>
</dbReference>
<dbReference type="AlphaFoldDB" id="A0A926FF76"/>
<keyword evidence="4" id="KW-1185">Reference proteome</keyword>
<evidence type="ECO:0000256" key="1">
    <source>
        <dbReference type="SAM" id="SignalP"/>
    </source>
</evidence>
<dbReference type="Proteomes" id="UP000647416">
    <property type="component" value="Unassembled WGS sequence"/>
</dbReference>
<dbReference type="Pfam" id="PF07833">
    <property type="entry name" value="Cu_amine_oxidN1"/>
    <property type="match status" value="1"/>
</dbReference>
<evidence type="ECO:0000259" key="2">
    <source>
        <dbReference type="Pfam" id="PF07833"/>
    </source>
</evidence>
<evidence type="ECO:0000313" key="3">
    <source>
        <dbReference type="EMBL" id="MBC8597349.1"/>
    </source>
</evidence>
<feature type="domain" description="Copper amine oxidase-like N-terminal" evidence="2">
    <location>
        <begin position="737"/>
        <end position="836"/>
    </location>
</feature>
<name>A0A926FF76_9FIRM</name>
<organism evidence="3 4">
    <name type="scientific">Qingrenia yutianensis</name>
    <dbReference type="NCBI Taxonomy" id="2763676"/>
    <lineage>
        <taxon>Bacteria</taxon>
        <taxon>Bacillati</taxon>
        <taxon>Bacillota</taxon>
        <taxon>Clostridia</taxon>
        <taxon>Eubacteriales</taxon>
        <taxon>Oscillospiraceae</taxon>
        <taxon>Qingrenia</taxon>
    </lineage>
</organism>
<protein>
    <recommendedName>
        <fullName evidence="2">Copper amine oxidase-like N-terminal domain-containing protein</fullName>
    </recommendedName>
</protein>
<feature type="signal peptide" evidence="1">
    <location>
        <begin position="1"/>
        <end position="23"/>
    </location>
</feature>